<dbReference type="InterPro" id="IPR023159">
    <property type="entry name" value="SO1590-like_sf"/>
</dbReference>
<proteinExistence type="predicted"/>
<comment type="caution">
    <text evidence="1">The sequence shown here is derived from an EMBL/GenBank/DDBJ whole genome shotgun (WGS) entry which is preliminary data.</text>
</comment>
<dbReference type="EMBL" id="BAABCM010000004">
    <property type="protein sequence ID" value="GAA3816040.1"/>
    <property type="molecule type" value="Genomic_DNA"/>
</dbReference>
<evidence type="ECO:0000313" key="2">
    <source>
        <dbReference type="Proteomes" id="UP001501624"/>
    </source>
</evidence>
<dbReference type="Proteomes" id="UP001501624">
    <property type="component" value="Unassembled WGS sequence"/>
</dbReference>
<dbReference type="InterPro" id="IPR021607">
    <property type="entry name" value="DUF3224"/>
</dbReference>
<organism evidence="1 2">
    <name type="scientific">Amycolatopsis tucumanensis</name>
    <dbReference type="NCBI Taxonomy" id="401106"/>
    <lineage>
        <taxon>Bacteria</taxon>
        <taxon>Bacillati</taxon>
        <taxon>Actinomycetota</taxon>
        <taxon>Actinomycetes</taxon>
        <taxon>Pseudonocardiales</taxon>
        <taxon>Pseudonocardiaceae</taxon>
        <taxon>Amycolatopsis</taxon>
    </lineage>
</organism>
<protein>
    <submittedName>
        <fullName evidence="1">DUF3224 domain-containing protein</fullName>
    </submittedName>
</protein>
<evidence type="ECO:0000313" key="1">
    <source>
        <dbReference type="EMBL" id="GAA3816040.1"/>
    </source>
</evidence>
<accession>A0ABP7IE50</accession>
<keyword evidence="2" id="KW-1185">Reference proteome</keyword>
<dbReference type="Gene3D" id="2.40.350.10">
    <property type="entry name" value="SO1590-like"/>
    <property type="match status" value="1"/>
</dbReference>
<dbReference type="Pfam" id="PF11528">
    <property type="entry name" value="DUF3224"/>
    <property type="match status" value="1"/>
</dbReference>
<gene>
    <name evidence="1" type="ORF">GCM10022380_37870</name>
</gene>
<name>A0ABP7IE50_9PSEU</name>
<dbReference type="SUPFAM" id="SSF159238">
    <property type="entry name" value="SO1590-like"/>
    <property type="match status" value="1"/>
</dbReference>
<reference evidence="2" key="1">
    <citation type="journal article" date="2019" name="Int. J. Syst. Evol. Microbiol.">
        <title>The Global Catalogue of Microorganisms (GCM) 10K type strain sequencing project: providing services to taxonomists for standard genome sequencing and annotation.</title>
        <authorList>
            <consortium name="The Broad Institute Genomics Platform"/>
            <consortium name="The Broad Institute Genome Sequencing Center for Infectious Disease"/>
            <person name="Wu L."/>
            <person name="Ma J."/>
        </authorList>
    </citation>
    <scope>NUCLEOTIDE SEQUENCE [LARGE SCALE GENOMIC DNA]</scope>
    <source>
        <strain evidence="2">JCM 17017</strain>
    </source>
</reference>
<sequence length="165" mass="17729">MQDAAAVPLDRLDHTPSLVAFLQDRPAAPAYRAGMTTRAENTFTSENSESTPREWTGGAMARTRWLKEFSGDLEGTSVVEAIMLQVEPAPGGEAGAIYVGVERFECSLHGRKGSFLLTHNATSLGAETGGEWTIVPGSGRDELTGISGRGEILPDHHFVLEYTLP</sequence>